<comment type="caution">
    <text evidence="4">The sequence shown here is derived from an EMBL/GenBank/DDBJ whole genome shotgun (WGS) entry which is preliminary data.</text>
</comment>
<name>A0A844BQ89_9RHOB</name>
<dbReference type="SMART" id="SM00448">
    <property type="entry name" value="REC"/>
    <property type="match status" value="1"/>
</dbReference>
<dbReference type="Gene3D" id="3.40.50.2300">
    <property type="match status" value="1"/>
</dbReference>
<dbReference type="InterPro" id="IPR050595">
    <property type="entry name" value="Bact_response_regulator"/>
</dbReference>
<dbReference type="RefSeq" id="WP_153749409.1">
    <property type="nucleotide sequence ID" value="NZ_BAAADI010000045.1"/>
</dbReference>
<dbReference type="OrthoDB" id="9800897at2"/>
<keyword evidence="1 2" id="KW-0597">Phosphoprotein</keyword>
<organism evidence="4 5">
    <name type="scientific">Rhodovulum strictum</name>
    <dbReference type="NCBI Taxonomy" id="58314"/>
    <lineage>
        <taxon>Bacteria</taxon>
        <taxon>Pseudomonadati</taxon>
        <taxon>Pseudomonadota</taxon>
        <taxon>Alphaproteobacteria</taxon>
        <taxon>Rhodobacterales</taxon>
        <taxon>Paracoccaceae</taxon>
        <taxon>Rhodovulum</taxon>
    </lineage>
</organism>
<evidence type="ECO:0000313" key="5">
    <source>
        <dbReference type="Proteomes" id="UP000466730"/>
    </source>
</evidence>
<evidence type="ECO:0000256" key="1">
    <source>
        <dbReference type="ARBA" id="ARBA00022553"/>
    </source>
</evidence>
<reference evidence="4 5" key="1">
    <citation type="submission" date="2019-11" db="EMBL/GenBank/DDBJ databases">
        <title>Draft Whole-Genome sequence of the marine photosynthetic bacterium Rhodovulum strictum DSM 11289.</title>
        <authorList>
            <person name="Kyndt J.A."/>
            <person name="Meyer T.E."/>
        </authorList>
    </citation>
    <scope>NUCLEOTIDE SEQUENCE [LARGE SCALE GENOMIC DNA]</scope>
    <source>
        <strain evidence="4 5">DSM 11289</strain>
    </source>
</reference>
<keyword evidence="5" id="KW-1185">Reference proteome</keyword>
<proteinExistence type="predicted"/>
<dbReference type="Pfam" id="PF00072">
    <property type="entry name" value="Response_reg"/>
    <property type="match status" value="1"/>
</dbReference>
<protein>
    <submittedName>
        <fullName evidence="4">Response regulator</fullName>
    </submittedName>
</protein>
<dbReference type="SUPFAM" id="SSF52172">
    <property type="entry name" value="CheY-like"/>
    <property type="match status" value="1"/>
</dbReference>
<dbReference type="AlphaFoldDB" id="A0A844BQ89"/>
<feature type="modified residue" description="4-aspartylphosphate" evidence="2">
    <location>
        <position position="59"/>
    </location>
</feature>
<dbReference type="InterPro" id="IPR011006">
    <property type="entry name" value="CheY-like_superfamily"/>
</dbReference>
<dbReference type="PANTHER" id="PTHR44591">
    <property type="entry name" value="STRESS RESPONSE REGULATOR PROTEIN 1"/>
    <property type="match status" value="1"/>
</dbReference>
<sequence>MADASTLPPRILLIDDAVTIRRYMRDIAEKAGFGVAEAANGAEGLEKALSEPFGLFVVDVNMRRMDGYRFLDEMRRRPEIADIPAVMISTEARPQDRDKAFAAGANLYRVKPVEPEWFTRLLTLLLGGRRDG</sequence>
<gene>
    <name evidence="4" type="ORF">GH815_14105</name>
</gene>
<evidence type="ECO:0000313" key="4">
    <source>
        <dbReference type="EMBL" id="MRH22127.1"/>
    </source>
</evidence>
<dbReference type="EMBL" id="WJPO01000024">
    <property type="protein sequence ID" value="MRH22127.1"/>
    <property type="molecule type" value="Genomic_DNA"/>
</dbReference>
<dbReference type="InterPro" id="IPR001789">
    <property type="entry name" value="Sig_transdc_resp-reg_receiver"/>
</dbReference>
<evidence type="ECO:0000256" key="2">
    <source>
        <dbReference type="PROSITE-ProRule" id="PRU00169"/>
    </source>
</evidence>
<dbReference type="PROSITE" id="PS50110">
    <property type="entry name" value="RESPONSE_REGULATORY"/>
    <property type="match status" value="1"/>
</dbReference>
<feature type="domain" description="Response regulatory" evidence="3">
    <location>
        <begin position="10"/>
        <end position="126"/>
    </location>
</feature>
<evidence type="ECO:0000259" key="3">
    <source>
        <dbReference type="PROSITE" id="PS50110"/>
    </source>
</evidence>
<dbReference type="GO" id="GO:0000160">
    <property type="term" value="P:phosphorelay signal transduction system"/>
    <property type="evidence" value="ECO:0007669"/>
    <property type="project" value="InterPro"/>
</dbReference>
<accession>A0A844BQ89</accession>
<dbReference type="PANTHER" id="PTHR44591:SF25">
    <property type="entry name" value="CHEMOTAXIS TWO-COMPONENT RESPONSE REGULATOR"/>
    <property type="match status" value="1"/>
</dbReference>
<dbReference type="Proteomes" id="UP000466730">
    <property type="component" value="Unassembled WGS sequence"/>
</dbReference>